<comment type="similarity">
    <text evidence="1">Belongs to the lycopene cyclase family.</text>
</comment>
<dbReference type="GO" id="GO:0045436">
    <property type="term" value="F:lycopene beta cyclase activity"/>
    <property type="evidence" value="ECO:0007669"/>
    <property type="project" value="InterPro"/>
</dbReference>
<dbReference type="Gene3D" id="3.50.50.60">
    <property type="entry name" value="FAD/NAD(P)-binding domain"/>
    <property type="match status" value="1"/>
</dbReference>
<feature type="transmembrane region" description="Helical" evidence="2">
    <location>
        <begin position="7"/>
        <end position="27"/>
    </location>
</feature>
<evidence type="ECO:0000313" key="4">
    <source>
        <dbReference type="Proteomes" id="UP000286576"/>
    </source>
</evidence>
<dbReference type="InterPro" id="IPR008461">
    <property type="entry name" value="CrtY"/>
</dbReference>
<organism evidence="3 4">
    <name type="scientific">Aurantiacibacter zhengii</name>
    <dbReference type="NCBI Taxonomy" id="2307003"/>
    <lineage>
        <taxon>Bacteria</taxon>
        <taxon>Pseudomonadati</taxon>
        <taxon>Pseudomonadota</taxon>
        <taxon>Alphaproteobacteria</taxon>
        <taxon>Sphingomonadales</taxon>
        <taxon>Erythrobacteraceae</taxon>
        <taxon>Aurantiacibacter</taxon>
    </lineage>
</organism>
<dbReference type="SUPFAM" id="SSF51905">
    <property type="entry name" value="FAD/NAD(P)-binding domain"/>
    <property type="match status" value="1"/>
</dbReference>
<evidence type="ECO:0000256" key="1">
    <source>
        <dbReference type="ARBA" id="ARBA00006599"/>
    </source>
</evidence>
<dbReference type="EMBL" id="QXFL01000004">
    <property type="protein sequence ID" value="RIV85993.1"/>
    <property type="molecule type" value="Genomic_DNA"/>
</dbReference>
<accession>A0A418NSB8</accession>
<dbReference type="GO" id="GO:0016117">
    <property type="term" value="P:carotenoid biosynthetic process"/>
    <property type="evidence" value="ECO:0007669"/>
    <property type="project" value="InterPro"/>
</dbReference>
<dbReference type="AlphaFoldDB" id="A0A418NSB8"/>
<reference evidence="3 4" key="1">
    <citation type="submission" date="2018-08" db="EMBL/GenBank/DDBJ databases">
        <title>Erythrobacter zhengii sp.nov., a bacterium isolated from deep-sea sediment.</title>
        <authorList>
            <person name="Fang C."/>
            <person name="Wu Y.-H."/>
            <person name="Sun C."/>
            <person name="Wang H."/>
            <person name="Cheng H."/>
            <person name="Meng F.-X."/>
            <person name="Wang C.-S."/>
            <person name="Xu X.-W."/>
        </authorList>
    </citation>
    <scope>NUCLEOTIDE SEQUENCE [LARGE SCALE GENOMIC DNA]</scope>
    <source>
        <strain evidence="3 4">V18</strain>
    </source>
</reference>
<dbReference type="GO" id="GO:0016705">
    <property type="term" value="F:oxidoreductase activity, acting on paired donors, with incorporation or reduction of molecular oxygen"/>
    <property type="evidence" value="ECO:0007669"/>
    <property type="project" value="InterPro"/>
</dbReference>
<dbReference type="NCBIfam" id="TIGR01790">
    <property type="entry name" value="carotene-cycl"/>
    <property type="match status" value="1"/>
</dbReference>
<name>A0A418NSB8_9SPHN</name>
<gene>
    <name evidence="3" type="primary">crtY</name>
    <name evidence="3" type="ORF">D2V07_10515</name>
</gene>
<dbReference type="NCBIfam" id="TIGR01789">
    <property type="entry name" value="lycopene_cycl"/>
    <property type="match status" value="1"/>
</dbReference>
<keyword evidence="2" id="KW-0812">Transmembrane</keyword>
<protein>
    <submittedName>
        <fullName evidence="3">Lycopene cyclase</fullName>
    </submittedName>
</protein>
<evidence type="ECO:0000313" key="3">
    <source>
        <dbReference type="EMBL" id="RIV85993.1"/>
    </source>
</evidence>
<proteinExistence type="inferred from homology"/>
<sequence>MNGRDCDIAIIGGGLSGGLIALALAVLRPDVSVRLVETGDQLGGNHRWSWFGTDLSEAGAALMEAFRRTEWTDGYIVQFPKYRRHLKSSYLSLASTDFAARLERDLPEGVIMTGQEVTALDADGADLADGTRITARTVIDCRGFTPTDTLQGGWQVFMGRHLRTPQPHGVSRPTIMDADVDQLAPYANGPADNDGAYRFVYVLPLGAHDLFIEDTYYADKPLLDRSALSARIDEYQRQLGVTGDPVGFETGVLPVITGGDFAAFQRQHRVEGVAQAGARGGFVHPLTSYTLPIAVDVALAVAEDADLPGDQMAAKLEARARRHWAAMGHYRMLGTMLFCGARPRERYRVFERFYRLREPLIERFYAGKSTLLDKLRVLSGKPPIPITRGIGALMSKAPPLTVPSRKDTQ</sequence>
<dbReference type="OrthoDB" id="5793379at2"/>
<dbReference type="Pfam" id="PF05834">
    <property type="entry name" value="Lycopene_cycl"/>
    <property type="match status" value="1"/>
</dbReference>
<keyword evidence="2" id="KW-0472">Membrane</keyword>
<keyword evidence="2" id="KW-1133">Transmembrane helix</keyword>
<evidence type="ECO:0000256" key="2">
    <source>
        <dbReference type="SAM" id="Phobius"/>
    </source>
</evidence>
<keyword evidence="4" id="KW-1185">Reference proteome</keyword>
<dbReference type="InterPro" id="IPR010108">
    <property type="entry name" value="Lycopene_cyclase_b/e"/>
</dbReference>
<dbReference type="InterPro" id="IPR036188">
    <property type="entry name" value="FAD/NAD-bd_sf"/>
</dbReference>
<comment type="caution">
    <text evidence="3">The sequence shown here is derived from an EMBL/GenBank/DDBJ whole genome shotgun (WGS) entry which is preliminary data.</text>
</comment>
<dbReference type="Proteomes" id="UP000286576">
    <property type="component" value="Unassembled WGS sequence"/>
</dbReference>